<comment type="subcellular location">
    <subcellularLocation>
        <location evidence="1">Membrane</location>
        <topology evidence="1">Multi-pass membrane protein</topology>
    </subcellularLocation>
</comment>
<keyword evidence="3 9" id="KW-1133">Transmembrane helix</keyword>
<feature type="compositionally biased region" description="Basic and acidic residues" evidence="8">
    <location>
        <begin position="403"/>
        <end position="412"/>
    </location>
</feature>
<feature type="transmembrane region" description="Helical" evidence="9">
    <location>
        <begin position="295"/>
        <end position="322"/>
    </location>
</feature>
<accession>A0A8B7XVY8</accession>
<feature type="transmembrane region" description="Helical" evidence="9">
    <location>
        <begin position="64"/>
        <end position="89"/>
    </location>
</feature>
<evidence type="ECO:0000256" key="5">
    <source>
        <dbReference type="ARBA" id="ARBA00023136"/>
    </source>
</evidence>
<organism evidence="11 12">
    <name type="scientific">Acanthaster planci</name>
    <name type="common">Crown-of-thorns starfish</name>
    <dbReference type="NCBI Taxonomy" id="133434"/>
    <lineage>
        <taxon>Eukaryota</taxon>
        <taxon>Metazoa</taxon>
        <taxon>Echinodermata</taxon>
        <taxon>Eleutherozoa</taxon>
        <taxon>Asterozoa</taxon>
        <taxon>Asteroidea</taxon>
        <taxon>Valvatacea</taxon>
        <taxon>Valvatida</taxon>
        <taxon>Acanthasteridae</taxon>
        <taxon>Acanthaster</taxon>
    </lineage>
</organism>
<dbReference type="PANTHER" id="PTHR24243:SF208">
    <property type="entry name" value="PYROKININ-1 RECEPTOR"/>
    <property type="match status" value="1"/>
</dbReference>
<dbReference type="InterPro" id="IPR017452">
    <property type="entry name" value="GPCR_Rhodpsn_7TM"/>
</dbReference>
<dbReference type="OMA" id="TARKMQT"/>
<dbReference type="Gene3D" id="1.20.1070.10">
    <property type="entry name" value="Rhodopsin 7-helix transmembrane proteins"/>
    <property type="match status" value="1"/>
</dbReference>
<keyword evidence="5 9" id="KW-0472">Membrane</keyword>
<feature type="region of interest" description="Disordered" evidence="8">
    <location>
        <begin position="375"/>
        <end position="419"/>
    </location>
</feature>
<feature type="compositionally biased region" description="Basic and acidic residues" evidence="8">
    <location>
        <begin position="15"/>
        <end position="25"/>
    </location>
</feature>
<dbReference type="Proteomes" id="UP000694845">
    <property type="component" value="Unplaced"/>
</dbReference>
<evidence type="ECO:0000256" key="8">
    <source>
        <dbReference type="SAM" id="MobiDB-lite"/>
    </source>
</evidence>
<dbReference type="GO" id="GO:0004930">
    <property type="term" value="F:G protein-coupled receptor activity"/>
    <property type="evidence" value="ECO:0007669"/>
    <property type="project" value="UniProtKB-KW"/>
</dbReference>
<evidence type="ECO:0000313" key="12">
    <source>
        <dbReference type="RefSeq" id="XP_022084412.1"/>
    </source>
</evidence>
<evidence type="ECO:0000256" key="1">
    <source>
        <dbReference type="ARBA" id="ARBA00004141"/>
    </source>
</evidence>
<protein>
    <submittedName>
        <fullName evidence="12">Thyrotropin-releasing hormone receptor-like</fullName>
    </submittedName>
</protein>
<evidence type="ECO:0000256" key="7">
    <source>
        <dbReference type="ARBA" id="ARBA00023224"/>
    </source>
</evidence>
<proteinExistence type="predicted"/>
<dbReference type="GeneID" id="110975868"/>
<dbReference type="InterPro" id="IPR000276">
    <property type="entry name" value="GPCR_Rhodpsn"/>
</dbReference>
<dbReference type="OrthoDB" id="5967898at2759"/>
<keyword evidence="11" id="KW-1185">Reference proteome</keyword>
<keyword evidence="6" id="KW-0675">Receptor</keyword>
<dbReference type="PROSITE" id="PS50262">
    <property type="entry name" value="G_PROTEIN_RECEP_F1_2"/>
    <property type="match status" value="1"/>
</dbReference>
<keyword evidence="7" id="KW-0807">Transducer</keyword>
<feature type="transmembrane region" description="Helical" evidence="9">
    <location>
        <begin position="342"/>
        <end position="361"/>
    </location>
</feature>
<dbReference type="SUPFAM" id="SSF81321">
    <property type="entry name" value="Family A G protein-coupled receptor-like"/>
    <property type="match status" value="1"/>
</dbReference>
<keyword evidence="2 9" id="KW-0812">Transmembrane</keyword>
<dbReference type="KEGG" id="aplc:110975868"/>
<gene>
    <name evidence="12" type="primary">LOC110975868</name>
</gene>
<dbReference type="PRINTS" id="PR00237">
    <property type="entry name" value="GPCRRHODOPSN"/>
</dbReference>
<dbReference type="CDD" id="cd00637">
    <property type="entry name" value="7tm_classA_rhodopsin-like"/>
    <property type="match status" value="1"/>
</dbReference>
<feature type="domain" description="G-protein coupled receptors family 1 profile" evidence="10">
    <location>
        <begin position="80"/>
        <end position="358"/>
    </location>
</feature>
<evidence type="ECO:0000256" key="9">
    <source>
        <dbReference type="SAM" id="Phobius"/>
    </source>
</evidence>
<evidence type="ECO:0000256" key="3">
    <source>
        <dbReference type="ARBA" id="ARBA00022989"/>
    </source>
</evidence>
<feature type="transmembrane region" description="Helical" evidence="9">
    <location>
        <begin position="184"/>
        <end position="203"/>
    </location>
</feature>
<feature type="transmembrane region" description="Helical" evidence="9">
    <location>
        <begin position="101"/>
        <end position="122"/>
    </location>
</feature>
<dbReference type="Pfam" id="PF00001">
    <property type="entry name" value="7tm_1"/>
    <property type="match status" value="1"/>
</dbReference>
<dbReference type="AlphaFoldDB" id="A0A8B7XVY8"/>
<keyword evidence="4" id="KW-0297">G-protein coupled receptor</keyword>
<reference evidence="12" key="1">
    <citation type="submission" date="2025-08" db="UniProtKB">
        <authorList>
            <consortium name="RefSeq"/>
        </authorList>
    </citation>
    <scope>IDENTIFICATION</scope>
</reference>
<dbReference type="PANTHER" id="PTHR24243">
    <property type="entry name" value="G-PROTEIN COUPLED RECEPTOR"/>
    <property type="match status" value="1"/>
</dbReference>
<sequence length="419" mass="47190">MFQLLKKERVEEGDSAKEILREGESKTMGSSISPGLVCDPTSSWNFTNDEESAKGQLYSAADSIIVPILMSVIVVVGLLTNSLFLLSVIRVQHMRTATNHYLVQIAVADIMYLVSAAGDKIIRFAASPVRWDRRWSGGAGCVLTPLLVSLGYFAVLFFMTLVTREKYLAVCKPLKYRAINAGRRIRTTLAAWAVAFLITSSFIPSSCVFTPRCITWPAVWRRSDLPSVAATCSAVYDWWIIYTDIMQTTPFFLVTLLTLCMYVCIARALRVQVAAQTEGLQGPVTARKMQTRRQIIHMLVCNGLLFICLLAPFECVSLVSSIWDYIPHPLLTSEQLWLLSQIARTLAYLQAAINPLVYYMLHPRYRHACLETFSRGGTSSRQDVDTKAHRSHFTLRPKNNANPREKHLDILKQRPKHPV</sequence>
<evidence type="ECO:0000313" key="11">
    <source>
        <dbReference type="Proteomes" id="UP000694845"/>
    </source>
</evidence>
<dbReference type="GO" id="GO:0005886">
    <property type="term" value="C:plasma membrane"/>
    <property type="evidence" value="ECO:0007669"/>
    <property type="project" value="TreeGrafter"/>
</dbReference>
<feature type="region of interest" description="Disordered" evidence="8">
    <location>
        <begin position="15"/>
        <end position="36"/>
    </location>
</feature>
<feature type="transmembrane region" description="Helical" evidence="9">
    <location>
        <begin position="142"/>
        <end position="163"/>
    </location>
</feature>
<evidence type="ECO:0000256" key="4">
    <source>
        <dbReference type="ARBA" id="ARBA00023040"/>
    </source>
</evidence>
<evidence type="ECO:0000259" key="10">
    <source>
        <dbReference type="PROSITE" id="PS50262"/>
    </source>
</evidence>
<evidence type="ECO:0000256" key="6">
    <source>
        <dbReference type="ARBA" id="ARBA00023170"/>
    </source>
</evidence>
<evidence type="ECO:0000256" key="2">
    <source>
        <dbReference type="ARBA" id="ARBA00022692"/>
    </source>
</evidence>
<dbReference type="RefSeq" id="XP_022084412.1">
    <property type="nucleotide sequence ID" value="XM_022228720.1"/>
</dbReference>
<name>A0A8B7XVY8_ACAPL</name>
<feature type="transmembrane region" description="Helical" evidence="9">
    <location>
        <begin position="251"/>
        <end position="269"/>
    </location>
</feature>